<feature type="compositionally biased region" description="Basic and acidic residues" evidence="1">
    <location>
        <begin position="1273"/>
        <end position="1287"/>
    </location>
</feature>
<name>A0A1J9Q6U2_9EURO</name>
<feature type="region of interest" description="Disordered" evidence="1">
    <location>
        <begin position="88"/>
        <end position="136"/>
    </location>
</feature>
<dbReference type="EMBL" id="LGRN01000468">
    <property type="protein sequence ID" value="OJD11943.1"/>
    <property type="molecule type" value="Genomic_DNA"/>
</dbReference>
<feature type="region of interest" description="Disordered" evidence="1">
    <location>
        <begin position="645"/>
        <end position="766"/>
    </location>
</feature>
<feature type="compositionally biased region" description="Polar residues" evidence="1">
    <location>
        <begin position="1096"/>
        <end position="1108"/>
    </location>
</feature>
<feature type="compositionally biased region" description="Polar residues" evidence="1">
    <location>
        <begin position="793"/>
        <end position="804"/>
    </location>
</feature>
<dbReference type="Proteomes" id="UP000182235">
    <property type="component" value="Unassembled WGS sequence"/>
</dbReference>
<feature type="compositionally biased region" description="Acidic residues" evidence="1">
    <location>
        <begin position="740"/>
        <end position="751"/>
    </location>
</feature>
<feature type="region of interest" description="Disordered" evidence="1">
    <location>
        <begin position="1143"/>
        <end position="1317"/>
    </location>
</feature>
<feature type="region of interest" description="Disordered" evidence="1">
    <location>
        <begin position="311"/>
        <end position="342"/>
    </location>
</feature>
<evidence type="ECO:0000256" key="2">
    <source>
        <dbReference type="SAM" id="Phobius"/>
    </source>
</evidence>
<feature type="compositionally biased region" description="Polar residues" evidence="1">
    <location>
        <begin position="607"/>
        <end position="620"/>
    </location>
</feature>
<gene>
    <name evidence="3" type="ORF">AJ78_07392</name>
</gene>
<feature type="region of interest" description="Disordered" evidence="1">
    <location>
        <begin position="589"/>
        <end position="632"/>
    </location>
</feature>
<accession>A0A1J9Q6U2</accession>
<sequence length="1468" mass="163175">MAFRAADDTTSVASVDAYQHLYSYSDVPVPLPLFSPVPEYRTRSAPISRPVSPPLSPAPTVLVSLHTIGSGQASGGLSLHEYRKNLSHPQLDEPLSPGPRRTLRRKPKALNLNVVRSPKVPPSPPPSPISVPSIYPSSSVESLQSCQSLTEPAPSHAQENFDDNIPYYTLTEVVSLPNINPPRFTIDLHTSSQQPRAQPPSIPSPSPYTPATSVASGNPKIKILNAFRHRLKQIPVKLISHHKSSSDSALFLGPSRSKSRLRHRGVSFEILSPPKPTNLPVSSSSEYISPKYPCPLNETISAPFFDPMSSQFLDQSPSGSKRQGQQTPLKYAGQSWPESDERLRTPPRALFEDLPTAHSSITSRITNQRSNMFPLFPYIDHPTDDLDTELPFNRDIEEVQVTLPPNCPYPLASHSENETPEQALEVLSPQEREVPSAPIQGGADNPRTTFTNLVLSGASIGQLSNYFSSKTSRTDSRLNAAVFRRQVSKLTKPRPPDAKQSSQWKKLRPRITSGIISNFIPRQLHPRTRRSRVEKRNSLKDVGKRGRRKSSMKQASDCRRITSDPLERLSANIEALVARNVVSITAYPQSYPSENSLKPPQARPRSSLYSSNDQPSLELDNQTHTDGDSYLVDPRLSTDLSCNNRRHPFQWSSTSSPNFSKPIRHRESRPTSASKPGLPISYSSGYPNSHPSLDHHSDNNIPEAPFNVVDSISPTQVSGTSPNIGDPGTLQSSSISGIADYDDFPADEYEDMGPGSSQTASSPQLSRFGTFSTLKSRFRLPATLSSRSKESVLRTQISHTQSPSQERKNLDEYMVSYEVLEGITGQDRPRWNEREDSQDWQTVADSQQFKSDMRSDFSRVDTGSSLANYSSYGSLANAELKPWTSLAFPGRHPYFPCSPSNPVVVHPGQQSRSHSHRLHQNPTTGNGILLPDYQYPGKFFHSSSSLAKPMPVLRASTEVCPSPLVASIPKYQHPGPLSKPHVHPFKNPPPALDKWRTRLRNQSLYQPSRIHPGPGPASTSSKSDFFDFSYHQQHQPLPQYQHSHQHNPISRGAHYLQNSVLESLGPPATVSSDWCTVSSSQDMSMSVLNRDRSFHSPSAEHNTNNHVTSIFPPPFKNFHNRHKRPFSHKYPRMSMFTAENLATNKRNSQHSLPLTSSSRSAPRDYSHGGSTQRADVLQMPERVHLTPTYSSTDRLIPDLEPNQSPPPFHNKPSGDDGITASRSKDTGNSQNRSQSAVSETKYQQGQYLSTSRLRWPFTQENDNQTTKRYKKAPSRDDLIRQRIRQLDDPIAPSNVQQSSREAPPRPLSERGTVPSLPHMVASRPVNANEELEAGQWYCSENGRYAFSTPPRLFKTSTKYRQRTAVAAGAPGTNFALQRRVGRELIIGSTITLPLGWFMLGYIALVGERANWLIRWRSGGEVADFHYKEIRLARQLFGAVLLGLVIIGFVAATAILASRDKLMAAPKVS</sequence>
<evidence type="ECO:0000313" key="4">
    <source>
        <dbReference type="Proteomes" id="UP000182235"/>
    </source>
</evidence>
<feature type="compositionally biased region" description="Basic residues" evidence="1">
    <location>
        <begin position="524"/>
        <end position="533"/>
    </location>
</feature>
<feature type="region of interest" description="Disordered" evidence="1">
    <location>
        <begin position="522"/>
        <end position="561"/>
    </location>
</feature>
<feature type="compositionally biased region" description="Polar residues" evidence="1">
    <location>
        <begin position="681"/>
        <end position="691"/>
    </location>
</feature>
<feature type="transmembrane region" description="Helical" evidence="2">
    <location>
        <begin position="1435"/>
        <end position="1456"/>
    </location>
</feature>
<feature type="compositionally biased region" description="Polar residues" evidence="1">
    <location>
        <begin position="755"/>
        <end position="766"/>
    </location>
</feature>
<feature type="region of interest" description="Disordered" evidence="1">
    <location>
        <begin position="1096"/>
        <end position="1118"/>
    </location>
</feature>
<feature type="compositionally biased region" description="Polar residues" evidence="1">
    <location>
        <begin position="650"/>
        <end position="659"/>
    </location>
</feature>
<evidence type="ECO:0000313" key="3">
    <source>
        <dbReference type="EMBL" id="OJD11943.1"/>
    </source>
</evidence>
<feature type="compositionally biased region" description="Polar residues" evidence="1">
    <location>
        <begin position="311"/>
        <end position="328"/>
    </location>
</feature>
<keyword evidence="2" id="KW-0812">Transmembrane</keyword>
<evidence type="ECO:0000256" key="1">
    <source>
        <dbReference type="SAM" id="MobiDB-lite"/>
    </source>
</evidence>
<reference evidence="3 4" key="1">
    <citation type="submission" date="2015-07" db="EMBL/GenBank/DDBJ databases">
        <title>Emmonsia species relationships and genome sequence.</title>
        <authorList>
            <consortium name="The Broad Institute Genomics Platform"/>
            <person name="Cuomo C.A."/>
            <person name="Munoz J.F."/>
            <person name="Imamovic A."/>
            <person name="Priest M.E."/>
            <person name="Young S."/>
            <person name="Clay O.K."/>
            <person name="McEwen J.G."/>
        </authorList>
    </citation>
    <scope>NUCLEOTIDE SEQUENCE [LARGE SCALE GENOMIC DNA]</scope>
    <source>
        <strain evidence="3 4">UAMH 9510</strain>
    </source>
</reference>
<protein>
    <submittedName>
        <fullName evidence="3">Uncharacterized protein</fullName>
    </submittedName>
</protein>
<dbReference type="OrthoDB" id="5353066at2759"/>
<comment type="caution">
    <text evidence="3">The sequence shown here is derived from an EMBL/GenBank/DDBJ whole genome shotgun (WGS) entry which is preliminary data.</text>
</comment>
<organism evidence="3 4">
    <name type="scientific">Emergomyces pasteurianus Ep9510</name>
    <dbReference type="NCBI Taxonomy" id="1447872"/>
    <lineage>
        <taxon>Eukaryota</taxon>
        <taxon>Fungi</taxon>
        <taxon>Dikarya</taxon>
        <taxon>Ascomycota</taxon>
        <taxon>Pezizomycotina</taxon>
        <taxon>Eurotiomycetes</taxon>
        <taxon>Eurotiomycetidae</taxon>
        <taxon>Onygenales</taxon>
        <taxon>Ajellomycetaceae</taxon>
        <taxon>Emergomyces</taxon>
    </lineage>
</organism>
<feature type="compositionally biased region" description="Polar residues" evidence="1">
    <location>
        <begin position="1143"/>
        <end position="1160"/>
    </location>
</feature>
<keyword evidence="2" id="KW-0472">Membrane</keyword>
<proteinExistence type="predicted"/>
<feature type="compositionally biased region" description="Polar residues" evidence="1">
    <location>
        <begin position="710"/>
        <end position="736"/>
    </location>
</feature>
<feature type="region of interest" description="Disordered" evidence="1">
    <location>
        <begin position="184"/>
        <end position="215"/>
    </location>
</feature>
<feature type="compositionally biased region" description="Polar residues" evidence="1">
    <location>
        <begin position="1226"/>
        <end position="1266"/>
    </location>
</feature>
<keyword evidence="4" id="KW-1185">Reference proteome</keyword>
<feature type="compositionally biased region" description="Basic and acidic residues" evidence="1">
    <location>
        <begin position="534"/>
        <end position="544"/>
    </location>
</feature>
<feature type="compositionally biased region" description="Polar residues" evidence="1">
    <location>
        <begin position="589"/>
        <end position="598"/>
    </location>
</feature>
<feature type="transmembrane region" description="Helical" evidence="2">
    <location>
        <begin position="1384"/>
        <end position="1406"/>
    </location>
</feature>
<feature type="compositionally biased region" description="Pro residues" evidence="1">
    <location>
        <begin position="197"/>
        <end position="208"/>
    </location>
</feature>
<feature type="region of interest" description="Disordered" evidence="1">
    <location>
        <begin position="905"/>
        <end position="925"/>
    </location>
</feature>
<feature type="compositionally biased region" description="Pro residues" evidence="1">
    <location>
        <begin position="119"/>
        <end position="129"/>
    </location>
</feature>
<keyword evidence="2" id="KW-1133">Transmembrane helix</keyword>
<feature type="region of interest" description="Disordered" evidence="1">
    <location>
        <begin position="789"/>
        <end position="808"/>
    </location>
</feature>